<dbReference type="AlphaFoldDB" id="A0AAF1B1L7"/>
<proteinExistence type="predicted"/>
<evidence type="ECO:0000313" key="2">
    <source>
        <dbReference type="Proteomes" id="UP000077755"/>
    </source>
</evidence>
<organism evidence="1 2">
    <name type="scientific">Daucus carota subsp. sativus</name>
    <name type="common">Carrot</name>
    <dbReference type="NCBI Taxonomy" id="79200"/>
    <lineage>
        <taxon>Eukaryota</taxon>
        <taxon>Viridiplantae</taxon>
        <taxon>Streptophyta</taxon>
        <taxon>Embryophyta</taxon>
        <taxon>Tracheophyta</taxon>
        <taxon>Spermatophyta</taxon>
        <taxon>Magnoliopsida</taxon>
        <taxon>eudicotyledons</taxon>
        <taxon>Gunneridae</taxon>
        <taxon>Pentapetalae</taxon>
        <taxon>asterids</taxon>
        <taxon>campanulids</taxon>
        <taxon>Apiales</taxon>
        <taxon>Apiaceae</taxon>
        <taxon>Apioideae</taxon>
        <taxon>Scandiceae</taxon>
        <taxon>Daucinae</taxon>
        <taxon>Daucus</taxon>
        <taxon>Daucus sect. Daucus</taxon>
    </lineage>
</organism>
<name>A0AAF1B1L7_DAUCS</name>
<gene>
    <name evidence="1" type="ORF">DCAR_0519650</name>
</gene>
<accession>A0AAF1B1L7</accession>
<dbReference type="EMBL" id="CP093347">
    <property type="protein sequence ID" value="WOH00291.1"/>
    <property type="molecule type" value="Genomic_DNA"/>
</dbReference>
<keyword evidence="2" id="KW-1185">Reference proteome</keyword>
<dbReference type="Proteomes" id="UP000077755">
    <property type="component" value="Chromosome 5"/>
</dbReference>
<reference evidence="1" key="1">
    <citation type="journal article" date="2016" name="Nat. Genet.">
        <title>A high-quality carrot genome assembly provides new insights into carotenoid accumulation and asterid genome evolution.</title>
        <authorList>
            <person name="Iorizzo M."/>
            <person name="Ellison S."/>
            <person name="Senalik D."/>
            <person name="Zeng P."/>
            <person name="Satapoomin P."/>
            <person name="Huang J."/>
            <person name="Bowman M."/>
            <person name="Iovene M."/>
            <person name="Sanseverino W."/>
            <person name="Cavagnaro P."/>
            <person name="Yildiz M."/>
            <person name="Macko-Podgorni A."/>
            <person name="Moranska E."/>
            <person name="Grzebelus E."/>
            <person name="Grzebelus D."/>
            <person name="Ashrafi H."/>
            <person name="Zheng Z."/>
            <person name="Cheng S."/>
            <person name="Spooner D."/>
            <person name="Van Deynze A."/>
            <person name="Simon P."/>
        </authorList>
    </citation>
    <scope>NUCLEOTIDE SEQUENCE</scope>
    <source>
        <tissue evidence="1">Leaf</tissue>
    </source>
</reference>
<protein>
    <submittedName>
        <fullName evidence="1">Uncharacterized protein</fullName>
    </submittedName>
</protein>
<sequence length="32" mass="3447">MVDGGIVNNWMCVNFAQNVQDNLASGFCSKLA</sequence>
<evidence type="ECO:0000313" key="1">
    <source>
        <dbReference type="EMBL" id="WOH00291.1"/>
    </source>
</evidence>
<reference evidence="1" key="2">
    <citation type="submission" date="2022-03" db="EMBL/GenBank/DDBJ databases">
        <title>Draft title - Genomic analysis of global carrot germplasm unveils the trajectory of domestication and the origin of high carotenoid orange carrot.</title>
        <authorList>
            <person name="Iorizzo M."/>
            <person name="Ellison S."/>
            <person name="Senalik D."/>
            <person name="Macko-Podgorni A."/>
            <person name="Grzebelus D."/>
            <person name="Bostan H."/>
            <person name="Rolling W."/>
            <person name="Curaba J."/>
            <person name="Simon P."/>
        </authorList>
    </citation>
    <scope>NUCLEOTIDE SEQUENCE</scope>
    <source>
        <tissue evidence="1">Leaf</tissue>
    </source>
</reference>